<dbReference type="SUPFAM" id="SSF52317">
    <property type="entry name" value="Class I glutamine amidotransferase-like"/>
    <property type="match status" value="1"/>
</dbReference>
<evidence type="ECO:0000256" key="5">
    <source>
        <dbReference type="ARBA" id="ARBA00022962"/>
    </source>
</evidence>
<dbReference type="PANTHER" id="PTHR42701">
    <property type="entry name" value="IMIDAZOLE GLYCEROL PHOSPHATE SYNTHASE SUBUNIT HISH"/>
    <property type="match status" value="1"/>
</dbReference>
<keyword evidence="13" id="KW-0328">Glycosyltransferase</keyword>
<dbReference type="EC" id="4.3.2.10" evidence="10"/>
<dbReference type="STRING" id="1208919.CDSE_0227"/>
<name>M1LLE5_9PROT</name>
<dbReference type="InterPro" id="IPR029062">
    <property type="entry name" value="Class_I_gatase-like"/>
</dbReference>
<evidence type="ECO:0000259" key="12">
    <source>
        <dbReference type="Pfam" id="PF00117"/>
    </source>
</evidence>
<accession>M1LLE5</accession>
<dbReference type="InterPro" id="IPR017926">
    <property type="entry name" value="GATASE"/>
</dbReference>
<evidence type="ECO:0000256" key="10">
    <source>
        <dbReference type="HAMAP-Rule" id="MF_00278"/>
    </source>
</evidence>
<keyword evidence="3 10" id="KW-0028">Amino-acid biosynthesis</keyword>
<dbReference type="PIRSF" id="PIRSF000495">
    <property type="entry name" value="Amidotransf_hisH"/>
    <property type="match status" value="1"/>
</dbReference>
<keyword evidence="2 10" id="KW-0963">Cytoplasm</keyword>
<dbReference type="AlphaFoldDB" id="M1LLE5"/>
<dbReference type="HOGENOM" id="CLU_071837_2_0_4"/>
<dbReference type="EMBL" id="CP003803">
    <property type="protein sequence ID" value="AGF46582.1"/>
    <property type="molecule type" value="Genomic_DNA"/>
</dbReference>
<feature type="domain" description="Glutamine amidotransferase" evidence="12">
    <location>
        <begin position="6"/>
        <end position="209"/>
    </location>
</feature>
<gene>
    <name evidence="10" type="primary">hisH</name>
    <name evidence="13" type="ORF">CDSE_0227</name>
</gene>
<evidence type="ECO:0000256" key="7">
    <source>
        <dbReference type="ARBA" id="ARBA00023239"/>
    </source>
</evidence>
<evidence type="ECO:0000313" key="13">
    <source>
        <dbReference type="EMBL" id="AGF46582.1"/>
    </source>
</evidence>
<feature type="active site" description="Nucleophile" evidence="10 11">
    <location>
        <position position="82"/>
    </location>
</feature>
<dbReference type="CDD" id="cd01748">
    <property type="entry name" value="GATase1_IGP_Synthase"/>
    <property type="match status" value="1"/>
</dbReference>
<evidence type="ECO:0000256" key="11">
    <source>
        <dbReference type="PIRSR" id="PIRSR000495-1"/>
    </source>
</evidence>
<keyword evidence="5 10" id="KW-0315">Glutamine amidotransferase</keyword>
<keyword evidence="14" id="KW-1185">Reference proteome</keyword>
<dbReference type="GO" id="GO:0016829">
    <property type="term" value="F:lyase activity"/>
    <property type="evidence" value="ECO:0007669"/>
    <property type="project" value="UniProtKB-KW"/>
</dbReference>
<dbReference type="GO" id="GO:0000107">
    <property type="term" value="F:imidazoleglycerol-phosphate synthase activity"/>
    <property type="evidence" value="ECO:0007669"/>
    <property type="project" value="UniProtKB-UniRule"/>
</dbReference>
<dbReference type="InterPro" id="IPR010139">
    <property type="entry name" value="Imidazole-glycPsynth_HisH"/>
</dbReference>
<evidence type="ECO:0000256" key="8">
    <source>
        <dbReference type="ARBA" id="ARBA00047838"/>
    </source>
</evidence>
<comment type="catalytic activity">
    <reaction evidence="9 10">
        <text>L-glutamine + H2O = L-glutamate + NH4(+)</text>
        <dbReference type="Rhea" id="RHEA:15889"/>
        <dbReference type="ChEBI" id="CHEBI:15377"/>
        <dbReference type="ChEBI" id="CHEBI:28938"/>
        <dbReference type="ChEBI" id="CHEBI:29985"/>
        <dbReference type="ChEBI" id="CHEBI:58359"/>
        <dbReference type="EC" id="3.5.1.2"/>
    </reaction>
</comment>
<comment type="pathway">
    <text evidence="1 10">Amino-acid biosynthesis; L-histidine biosynthesis; L-histidine from 5-phospho-alpha-D-ribose 1-diphosphate: step 5/9.</text>
</comment>
<dbReference type="NCBIfam" id="TIGR01855">
    <property type="entry name" value="IMP_synth_hisH"/>
    <property type="match status" value="1"/>
</dbReference>
<feature type="active site" evidence="10 11">
    <location>
        <position position="203"/>
    </location>
</feature>
<dbReference type="PATRIC" id="fig|1208919.3.peg.20"/>
<evidence type="ECO:0000256" key="3">
    <source>
        <dbReference type="ARBA" id="ARBA00022605"/>
    </source>
</evidence>
<sequence>MTKIAIVDYGMSNLHSVARALQYASPEATIRICNNPKDILESDRVILPGQGAMSDTMINLQKSGLIEAVKQSANSKPMMGICVGLQMLFESSEEASNTKCLNFLKGKVYLFKGPLFAKKEIKSNIENDTNKNLLKVPHIGWNTVKQCKNHILWKDIPDKTHFYFVHSYYIKPSDSSIIMGETNYGLSFPSAVISNNIFAVQFHPEKSSQYGLILYRNFVNWKP</sequence>
<comment type="catalytic activity">
    <reaction evidence="8 10">
        <text>5-[(5-phospho-1-deoxy-D-ribulos-1-ylimino)methylamino]-1-(5-phospho-beta-D-ribosyl)imidazole-4-carboxamide + L-glutamine = D-erythro-1-(imidazol-4-yl)glycerol 3-phosphate + 5-amino-1-(5-phospho-beta-D-ribosyl)imidazole-4-carboxamide + L-glutamate + H(+)</text>
        <dbReference type="Rhea" id="RHEA:24793"/>
        <dbReference type="ChEBI" id="CHEBI:15378"/>
        <dbReference type="ChEBI" id="CHEBI:29985"/>
        <dbReference type="ChEBI" id="CHEBI:58278"/>
        <dbReference type="ChEBI" id="CHEBI:58359"/>
        <dbReference type="ChEBI" id="CHEBI:58475"/>
        <dbReference type="ChEBI" id="CHEBI:58525"/>
        <dbReference type="EC" id="4.3.2.10"/>
    </reaction>
</comment>
<dbReference type="Pfam" id="PF00117">
    <property type="entry name" value="GATase"/>
    <property type="match status" value="1"/>
</dbReference>
<dbReference type="OrthoDB" id="9807137at2"/>
<evidence type="ECO:0000313" key="14">
    <source>
        <dbReference type="Proteomes" id="UP000011547"/>
    </source>
</evidence>
<keyword evidence="6 10" id="KW-0368">Histidine biosynthesis</keyword>
<dbReference type="GO" id="GO:0005737">
    <property type="term" value="C:cytoplasm"/>
    <property type="evidence" value="ECO:0007669"/>
    <property type="project" value="UniProtKB-SubCell"/>
</dbReference>
<reference evidence="13 14" key="1">
    <citation type="journal article" date="2013" name="Genome Biol. Evol.">
        <title>Genome evolution and phylogenomic analysis of candidatus kinetoplastibacterium, the betaproteobacterial endosymbionts of strigomonas and angomonas.</title>
        <authorList>
            <person name="Alves J.M."/>
            <person name="Serrano M.G."/>
            <person name="Maia da Silva F."/>
            <person name="Voegtly L.J."/>
            <person name="Matveyev A.V."/>
            <person name="Teixeira M.M."/>
            <person name="Camargo E.P."/>
            <person name="Buck G.A."/>
        </authorList>
    </citation>
    <scope>NUCLEOTIDE SEQUENCE [LARGE SCALE GENOMIC DNA]</scope>
    <source>
        <strain evidence="13 14">TCC079E</strain>
    </source>
</reference>
<dbReference type="GO" id="GO:0000105">
    <property type="term" value="P:L-histidine biosynthetic process"/>
    <property type="evidence" value="ECO:0007669"/>
    <property type="project" value="UniProtKB-UniRule"/>
</dbReference>
<evidence type="ECO:0000256" key="4">
    <source>
        <dbReference type="ARBA" id="ARBA00022801"/>
    </source>
</evidence>
<dbReference type="Proteomes" id="UP000011547">
    <property type="component" value="Chromosome"/>
</dbReference>
<feature type="active site" evidence="10 11">
    <location>
        <position position="205"/>
    </location>
</feature>
<evidence type="ECO:0000256" key="2">
    <source>
        <dbReference type="ARBA" id="ARBA00022490"/>
    </source>
</evidence>
<evidence type="ECO:0000256" key="9">
    <source>
        <dbReference type="ARBA" id="ARBA00049534"/>
    </source>
</evidence>
<dbReference type="eggNOG" id="COG0118">
    <property type="taxonomic scope" value="Bacteria"/>
</dbReference>
<dbReference type="PROSITE" id="PS51273">
    <property type="entry name" value="GATASE_TYPE_1"/>
    <property type="match status" value="1"/>
</dbReference>
<dbReference type="UniPathway" id="UPA00031">
    <property type="reaction ID" value="UER00010"/>
</dbReference>
<dbReference type="Gene3D" id="3.40.50.880">
    <property type="match status" value="1"/>
</dbReference>
<dbReference type="KEGG" id="kde:CDSE_0227"/>
<dbReference type="RefSeq" id="WP_015395993.1">
    <property type="nucleotide sequence ID" value="NC_020294.1"/>
</dbReference>
<organism evidence="13 14">
    <name type="scientific">Candidatus Kinetoplastidibacterium desouzai TCC079E</name>
    <dbReference type="NCBI Taxonomy" id="1208919"/>
    <lineage>
        <taxon>Bacteria</taxon>
        <taxon>Pseudomonadati</taxon>
        <taxon>Pseudomonadota</taxon>
        <taxon>Betaproteobacteria</taxon>
        <taxon>Candidatus Kinetoplastidibacterium</taxon>
    </lineage>
</organism>
<evidence type="ECO:0000256" key="6">
    <source>
        <dbReference type="ARBA" id="ARBA00023102"/>
    </source>
</evidence>
<dbReference type="EC" id="3.5.1.2" evidence="10"/>
<keyword evidence="4 10" id="KW-0378">Hydrolase</keyword>
<dbReference type="PANTHER" id="PTHR42701:SF2">
    <property type="entry name" value="IMIDAZOLE GLYCEROL PHOSPHATE SYNTHASE SUBUNIT HISH 1"/>
    <property type="match status" value="1"/>
</dbReference>
<dbReference type="GO" id="GO:0004359">
    <property type="term" value="F:glutaminase activity"/>
    <property type="evidence" value="ECO:0007669"/>
    <property type="project" value="UniProtKB-EC"/>
</dbReference>
<evidence type="ECO:0000256" key="1">
    <source>
        <dbReference type="ARBA" id="ARBA00005091"/>
    </source>
</evidence>
<comment type="subcellular location">
    <subcellularLocation>
        <location evidence="10">Cytoplasm</location>
    </subcellularLocation>
</comment>
<dbReference type="HAMAP" id="MF_00278">
    <property type="entry name" value="HisH"/>
    <property type="match status" value="1"/>
</dbReference>
<comment type="subunit">
    <text evidence="10">Heterodimer of HisH and HisF.</text>
</comment>
<proteinExistence type="inferred from homology"/>
<keyword evidence="7 10" id="KW-0456">Lyase</keyword>
<comment type="function">
    <text evidence="10">IGPS catalyzes the conversion of PRFAR and glutamine to IGP, AICAR and glutamate. The HisH subunit catalyzes the hydrolysis of glutamine to glutamate and ammonia as part of the synthesis of IGP and AICAR. The resulting ammonia molecule is channeled to the active site of HisF.</text>
</comment>
<keyword evidence="13" id="KW-0808">Transferase</keyword>
<protein>
    <recommendedName>
        <fullName evidence="10">Imidazole glycerol phosphate synthase subunit HisH</fullName>
        <ecNumber evidence="10">4.3.2.10</ecNumber>
    </recommendedName>
    <alternativeName>
        <fullName evidence="10">IGP synthase glutaminase subunit</fullName>
        <ecNumber evidence="10">3.5.1.2</ecNumber>
    </alternativeName>
    <alternativeName>
        <fullName evidence="10">IGP synthase subunit HisH</fullName>
    </alternativeName>
    <alternativeName>
        <fullName evidence="10">ImGP synthase subunit HisH</fullName>
        <shortName evidence="10">IGPS subunit HisH</shortName>
    </alternativeName>
</protein>